<gene>
    <name evidence="1" type="ORF">PAM7971_02843</name>
</gene>
<dbReference type="EMBL" id="FWFW01000010">
    <property type="protein sequence ID" value="SLN55350.1"/>
    <property type="molecule type" value="Genomic_DNA"/>
</dbReference>
<sequence>MKNLLNKAPRLLWKMYPFPRPQWLLRTTTASIFLACGAHSQTFEASGDFEPPLVEAKKTFANTAIPLVKGAIEVIVDIPSPLHPTRYQRGSLSKWIYVIYPDGTAHVMTNEGLRRNLFDVTCIQELSCKVLGADGTEFTVPATGEERPSSPDVVASAQDVARYVARWLLAGSGPGPTLQPVTLAPDVDEGQGSSETEQINLASTDAVEEPISEGNIVISPNDEANPDDIHSEVEVPVLQSPDELNASCPDVAAFVPDDCHQAADLTPELSISSRLVPPLRVREATQSQRRLPSQTTLKRAQIKEPETFFERIDLSCAITGTTSLQGPSGYGTLQFANPRTSLGCSTNLTPRLSFRFALVGYINPSDKSASDPDFTYAFSYRFSDKINLGFSNYSAQFNGTNGNFFDGLKDGNLRVGYKLPVLTLPFNKTLPCTVSVGLPNPATESLNVSCGYAVNDKLRVGGTAYLYAPGEQTTYQPDYSYTASYTISDELTISYSNFSNNRWTWNRGEAPGVGVLGGNLSVTYKFKF</sequence>
<dbReference type="Proteomes" id="UP000193307">
    <property type="component" value="Unassembled WGS sequence"/>
</dbReference>
<evidence type="ECO:0000313" key="1">
    <source>
        <dbReference type="EMBL" id="SLN55350.1"/>
    </source>
</evidence>
<proteinExistence type="predicted"/>
<organism evidence="1 2">
    <name type="scientific">Pacificibacter marinus</name>
    <dbReference type="NCBI Taxonomy" id="658057"/>
    <lineage>
        <taxon>Bacteria</taxon>
        <taxon>Pseudomonadati</taxon>
        <taxon>Pseudomonadota</taxon>
        <taxon>Alphaproteobacteria</taxon>
        <taxon>Rhodobacterales</taxon>
        <taxon>Roseobacteraceae</taxon>
        <taxon>Pacificibacter</taxon>
    </lineage>
</organism>
<reference evidence="1 2" key="1">
    <citation type="submission" date="2017-03" db="EMBL/GenBank/DDBJ databases">
        <authorList>
            <person name="Afonso C.L."/>
            <person name="Miller P.J."/>
            <person name="Scott M.A."/>
            <person name="Spackman E."/>
            <person name="Goraichik I."/>
            <person name="Dimitrov K.M."/>
            <person name="Suarez D.L."/>
            <person name="Swayne D.E."/>
        </authorList>
    </citation>
    <scope>NUCLEOTIDE SEQUENCE [LARGE SCALE GENOMIC DNA]</scope>
    <source>
        <strain evidence="1 2">CECT 7971</strain>
    </source>
</reference>
<evidence type="ECO:0000313" key="2">
    <source>
        <dbReference type="Proteomes" id="UP000193307"/>
    </source>
</evidence>
<dbReference type="RefSeq" id="WP_139204599.1">
    <property type="nucleotide sequence ID" value="NZ_FNZV01000021.1"/>
</dbReference>
<dbReference type="OrthoDB" id="5442820at2"/>
<accession>A0A1Y5T417</accession>
<name>A0A1Y5T417_9RHOB</name>
<dbReference type="AlphaFoldDB" id="A0A1Y5T417"/>
<keyword evidence="2" id="KW-1185">Reference proteome</keyword>
<protein>
    <submittedName>
        <fullName evidence="1">Uncharacterized protein</fullName>
    </submittedName>
</protein>